<name>A0A7J3SKK4_9CREN</name>
<protein>
    <submittedName>
        <fullName evidence="3">XdhC family protein</fullName>
    </submittedName>
</protein>
<dbReference type="AlphaFoldDB" id="A0A7J3SKK4"/>
<feature type="domain" description="XdhC- CoxI" evidence="1">
    <location>
        <begin position="19"/>
        <end position="80"/>
    </location>
</feature>
<dbReference type="InterPro" id="IPR052698">
    <property type="entry name" value="MoCofactor_Util/Proc"/>
</dbReference>
<reference evidence="3" key="1">
    <citation type="journal article" date="2020" name="mSystems">
        <title>Genome- and Community-Level Interaction Insights into Carbon Utilization and Element Cycling Functions of Hydrothermarchaeota in Hydrothermal Sediment.</title>
        <authorList>
            <person name="Zhou Z."/>
            <person name="Liu Y."/>
            <person name="Xu W."/>
            <person name="Pan J."/>
            <person name="Luo Z.H."/>
            <person name="Li M."/>
        </authorList>
    </citation>
    <scope>NUCLEOTIDE SEQUENCE [LARGE SCALE GENOMIC DNA]</scope>
    <source>
        <strain evidence="3">SpSt-885</strain>
    </source>
</reference>
<dbReference type="PANTHER" id="PTHR30388:SF6">
    <property type="entry name" value="XANTHINE DEHYDROGENASE SUBUNIT A-RELATED"/>
    <property type="match status" value="1"/>
</dbReference>
<sequence length="297" mass="32622">MLNEYLSDEAFMRWILDRLEKGKLVASVVITRKSGSAPRGPGTKMFVDEDGNTIGTIGGGDFERKIIEEAKKALESRKPSEKKVALFRENLYEDVIATEQLCGGVVTVFIDILKPVQRLIIVGAGHVARPLAKLGKMLNFKVIVIDNFPEYANKEKIPEADEIYASKDIINELDRIKVGKNDFVVIVHGDGELEAEVLKKLFKEEVMPRYLGLLAGKGKLKYVLKSLTEGGISADIIKSRLISPIGLSVGSETPEEIAIAVMAEILKVDRGAQGTQENLVPTMLDELLGAKVTDKSE</sequence>
<dbReference type="PANTHER" id="PTHR30388">
    <property type="entry name" value="ALDEHYDE OXIDOREDUCTASE MOLYBDENUM COFACTOR ASSEMBLY PROTEIN"/>
    <property type="match status" value="1"/>
</dbReference>
<organism evidence="3">
    <name type="scientific">Fervidicoccus fontis</name>
    <dbReference type="NCBI Taxonomy" id="683846"/>
    <lineage>
        <taxon>Archaea</taxon>
        <taxon>Thermoproteota</taxon>
        <taxon>Thermoprotei</taxon>
        <taxon>Fervidicoccales</taxon>
        <taxon>Fervidicoccaceae</taxon>
        <taxon>Fervidicoccus</taxon>
    </lineage>
</organism>
<dbReference type="SUPFAM" id="SSF51735">
    <property type="entry name" value="NAD(P)-binding Rossmann-fold domains"/>
    <property type="match status" value="1"/>
</dbReference>
<dbReference type="InterPro" id="IPR003777">
    <property type="entry name" value="XdhC_CoxI"/>
</dbReference>
<dbReference type="EMBL" id="DTLS01000032">
    <property type="protein sequence ID" value="HGZ59792.1"/>
    <property type="molecule type" value="Genomic_DNA"/>
</dbReference>
<gene>
    <name evidence="3" type="ORF">ENW83_01105</name>
</gene>
<accession>A0A7J3SKK4</accession>
<dbReference type="Pfam" id="PF13478">
    <property type="entry name" value="XdhC_C"/>
    <property type="match status" value="1"/>
</dbReference>
<dbReference type="Pfam" id="PF02625">
    <property type="entry name" value="XdhC_CoxI"/>
    <property type="match status" value="1"/>
</dbReference>
<dbReference type="InterPro" id="IPR027051">
    <property type="entry name" value="XdhC_Rossmann_dom"/>
</dbReference>
<evidence type="ECO:0000259" key="1">
    <source>
        <dbReference type="Pfam" id="PF02625"/>
    </source>
</evidence>
<evidence type="ECO:0000313" key="3">
    <source>
        <dbReference type="EMBL" id="HGZ59792.1"/>
    </source>
</evidence>
<evidence type="ECO:0000259" key="2">
    <source>
        <dbReference type="Pfam" id="PF13478"/>
    </source>
</evidence>
<comment type="caution">
    <text evidence="3">The sequence shown here is derived from an EMBL/GenBank/DDBJ whole genome shotgun (WGS) entry which is preliminary data.</text>
</comment>
<proteinExistence type="predicted"/>
<dbReference type="InterPro" id="IPR036291">
    <property type="entry name" value="NAD(P)-bd_dom_sf"/>
</dbReference>
<dbReference type="Gene3D" id="3.40.50.720">
    <property type="entry name" value="NAD(P)-binding Rossmann-like Domain"/>
    <property type="match status" value="1"/>
</dbReference>
<feature type="domain" description="XdhC Rossmann" evidence="2">
    <location>
        <begin position="119"/>
        <end position="265"/>
    </location>
</feature>